<dbReference type="PANTHER" id="PTHR12243:SF64">
    <property type="entry name" value="DORSAL INTERACTING PROTEIN 3-RELATED"/>
    <property type="match status" value="1"/>
</dbReference>
<name>A0AAJ6ZLB5_PAPXU</name>
<feature type="domain" description="Myb-like" evidence="1">
    <location>
        <begin position="1022"/>
        <end position="1087"/>
    </location>
</feature>
<feature type="domain" description="Myb-like" evidence="1">
    <location>
        <begin position="662"/>
        <end position="719"/>
    </location>
</feature>
<dbReference type="Pfam" id="PF10545">
    <property type="entry name" value="MADF_DNA_bdg"/>
    <property type="match status" value="1"/>
</dbReference>
<protein>
    <submittedName>
        <fullName evidence="2 3">Uncharacterized protein LOC106123172</fullName>
    </submittedName>
</protein>
<dbReference type="RefSeq" id="XP_013174842.1">
    <property type="nucleotide sequence ID" value="XM_013319388.1"/>
</dbReference>
<dbReference type="KEGG" id="pxu:106123172"/>
<dbReference type="GO" id="GO:0005667">
    <property type="term" value="C:transcription regulator complex"/>
    <property type="evidence" value="ECO:0007669"/>
    <property type="project" value="TreeGrafter"/>
</dbReference>
<evidence type="ECO:0000259" key="1">
    <source>
        <dbReference type="SMART" id="SM00717"/>
    </source>
</evidence>
<organism evidence="2">
    <name type="scientific">Papilio xuthus</name>
    <name type="common">Asian swallowtail butterfly</name>
    <dbReference type="NCBI Taxonomy" id="66420"/>
    <lineage>
        <taxon>Eukaryota</taxon>
        <taxon>Metazoa</taxon>
        <taxon>Ecdysozoa</taxon>
        <taxon>Arthropoda</taxon>
        <taxon>Hexapoda</taxon>
        <taxon>Insecta</taxon>
        <taxon>Pterygota</taxon>
        <taxon>Neoptera</taxon>
        <taxon>Endopterygota</taxon>
        <taxon>Lepidoptera</taxon>
        <taxon>Glossata</taxon>
        <taxon>Ditrysia</taxon>
        <taxon>Papilionoidea</taxon>
        <taxon>Papilionidae</taxon>
        <taxon>Papilioninae</taxon>
        <taxon>Papilio</taxon>
    </lineage>
</organism>
<reference evidence="2 3" key="1">
    <citation type="submission" date="2025-04" db="UniProtKB">
        <authorList>
            <consortium name="RefSeq"/>
        </authorList>
    </citation>
    <scope>IDENTIFICATION</scope>
</reference>
<dbReference type="PANTHER" id="PTHR12243">
    <property type="entry name" value="MADF DOMAIN TRANSCRIPTION FACTOR"/>
    <property type="match status" value="1"/>
</dbReference>
<dbReference type="RefSeq" id="XP_013174843.1">
    <property type="nucleotide sequence ID" value="XM_013319389.1"/>
</dbReference>
<proteinExistence type="predicted"/>
<dbReference type="SMART" id="SM00595">
    <property type="entry name" value="MADF"/>
    <property type="match status" value="2"/>
</dbReference>
<dbReference type="GO" id="GO:0006357">
    <property type="term" value="P:regulation of transcription by RNA polymerase II"/>
    <property type="evidence" value="ECO:0007669"/>
    <property type="project" value="TreeGrafter"/>
</dbReference>
<dbReference type="Proteomes" id="UP000694872">
    <property type="component" value="Unplaced"/>
</dbReference>
<evidence type="ECO:0000313" key="2">
    <source>
        <dbReference type="RefSeq" id="XP_013174842.1"/>
    </source>
</evidence>
<dbReference type="InterPro" id="IPR001005">
    <property type="entry name" value="SANT/Myb"/>
</dbReference>
<dbReference type="GO" id="GO:0005634">
    <property type="term" value="C:nucleus"/>
    <property type="evidence" value="ECO:0007669"/>
    <property type="project" value="TreeGrafter"/>
</dbReference>
<accession>A0AAJ6ZLB5</accession>
<dbReference type="InterPro" id="IPR006578">
    <property type="entry name" value="MADF-dom"/>
</dbReference>
<gene>
    <name evidence="2 3" type="primary">LOC106123172</name>
</gene>
<feature type="domain" description="Myb-like" evidence="1">
    <location>
        <begin position="316"/>
        <end position="374"/>
    </location>
</feature>
<dbReference type="AlphaFoldDB" id="A0AAJ6ZLB5"/>
<dbReference type="InterPro" id="IPR039353">
    <property type="entry name" value="TF_Adf1"/>
</dbReference>
<dbReference type="GeneID" id="106123172"/>
<evidence type="ECO:0000313" key="3">
    <source>
        <dbReference type="RefSeq" id="XP_013174843.1"/>
    </source>
</evidence>
<dbReference type="SMART" id="SM00717">
    <property type="entry name" value="SANT"/>
    <property type="match status" value="3"/>
</dbReference>
<sequence>MEQIVVKTEVQSNGDILLFYVDENNSQDSGGIGKLEDLDDHEVVEFQESDFVFANVEESVDYTLNNIKTNTHINEEWQEEDVHKLLKLYVDNLNNIESGTTTNQRLWEVACRTIFKDKDPTLCEIGLLSLKQKYAEILANYQKTGVMEAWPYNEICHRAFHNDYYVKEFVNENANNKEPEINIKPTEASKINEDGVLIINKPGMGRPPKHAIDEKVEHMLNLYLKYKDAYNKKNLYKSIWNKIAMEMGEEDAEYWHKRFLNFKQHYIRMLHRRYEVGPDKINWPYMKIFDQIFDGDERFKSKYEVKHNDEINSHIEDKNFNETERTVLVKYCFDCFHEFQDSTIPNKFLWHEIGRLLEKNPELCKEKYKEMKSEHFKTLMNGEYDIMNRIPSAIILDNIIARENQIQLKNPRKDEEYGWSIGKIDELVQFFYDNMELFKDSVCYYVCWSMVAEKLQKNMHSCKKQWEKLTSLYKSILEDKKENPDMQINWKYIDVFDRIFDYGMDINLLEGYENIIVHNEKNGPEKIGVKKVHIDDDNIDEYSEDDELYDERGFMKRSKRRIGESKANRILEYYLKNKEKFSCSLQKKLSLWEVLAKQLGITAVQCAHRFRNLKQIYTRYIQREINKPDMPILWPYYAMCKKVFGYRAIKSKLKNGKIGSDDSEEWAAREIKQLINYFAKNYDSLHQNLEDHCRWSDLARVIGKTESACSEKFLELRKSYRKLTTMKTRNPEIKVSWKYFNMLDDIYTSKGQTSNEDSEMVMCDVGEGLDIESIKKELPEDDDFEYIIVIPEDQEIIETVDEEILTLDSENQIEENIESKQINKWNKRTKKQLLIQYLKYIRSHKGKEIDSREMWKEISLKLMKPPMSCRRILLKLKNQHRMSAMNEDFKTSPYYKLIEKILQLKPKFAKIGNGKTLQEKKIYKDVTISNEKVEKALKYYLNNLEEFLSPKYEKKYVWMELANIIIEPVSKIFNKINYMKNLYNTENTVEADFLELMQEISAKEVLLKDLLITDSKPINEGSFEFWTDDEIEQLLTWYLTHLDKFKNPKYVRSYLWMDVSEMLNKSPLNCSKKMSEIRTEYRNMVKESPQELNDWRFYDLCQKIYGTGKKSNV</sequence>